<feature type="compositionally biased region" description="Gly residues" evidence="1">
    <location>
        <begin position="608"/>
        <end position="619"/>
    </location>
</feature>
<feature type="compositionally biased region" description="Low complexity" evidence="1">
    <location>
        <begin position="657"/>
        <end position="673"/>
    </location>
</feature>
<name>A0A150FXD9_GONPE</name>
<reference evidence="3" key="1">
    <citation type="journal article" date="2016" name="Nat. Commun.">
        <title>The Gonium pectorale genome demonstrates co-option of cell cycle regulation during the evolution of multicellularity.</title>
        <authorList>
            <person name="Hanschen E.R."/>
            <person name="Marriage T.N."/>
            <person name="Ferris P.J."/>
            <person name="Hamaji T."/>
            <person name="Toyoda A."/>
            <person name="Fujiyama A."/>
            <person name="Neme R."/>
            <person name="Noguchi H."/>
            <person name="Minakuchi Y."/>
            <person name="Suzuki M."/>
            <person name="Kawai-Toyooka H."/>
            <person name="Smith D.R."/>
            <person name="Sparks H."/>
            <person name="Anderson J."/>
            <person name="Bakaric R."/>
            <person name="Luria V."/>
            <person name="Karger A."/>
            <person name="Kirschner M.W."/>
            <person name="Durand P.M."/>
            <person name="Michod R.E."/>
            <person name="Nozaki H."/>
            <person name="Olson B.J."/>
        </authorList>
    </citation>
    <scope>NUCLEOTIDE SEQUENCE [LARGE SCALE GENOMIC DNA]</scope>
    <source>
        <strain evidence="3">NIES-2863</strain>
    </source>
</reference>
<dbReference type="EMBL" id="LSYV01000169">
    <property type="protein sequence ID" value="KXZ42281.1"/>
    <property type="molecule type" value="Genomic_DNA"/>
</dbReference>
<gene>
    <name evidence="2" type="ORF">GPECTOR_169g185</name>
</gene>
<feature type="region of interest" description="Disordered" evidence="1">
    <location>
        <begin position="429"/>
        <end position="545"/>
    </location>
</feature>
<protein>
    <submittedName>
        <fullName evidence="2">Uncharacterized protein</fullName>
    </submittedName>
</protein>
<feature type="compositionally biased region" description="Low complexity" evidence="1">
    <location>
        <begin position="513"/>
        <end position="528"/>
    </location>
</feature>
<sequence length="697" mass="68636">MYVPAGVAAELASVAGELCGPAAEGLVRAAGAFAQYPKDPDSTRPRQRALCSAVSLLRQLRATAGRHGRNVAAVSQPGKAGLARAAELAAPVAKDVYEACRAMGVEAANRVRGSGGAPEACEAAGRLQAQVLEAAAALGELVESPADLAALNGLAAALEEALRLIASEDGAGGLGLPADGEAAAAAAVRLAGVAQQRLAAVNKAAAPFGGVALHDPVEQFTRSADAGTAGGGASADDNGGAAGAANVVFRPVFVRSARDPVNGRSQIHFHVAVLLKEPGRRAVGPPPEVDAVLWRPAVRSLLEPLEALVEIINTGLADAHCALRDIVCESELLAPLLGLAEGSALLAASRDGPTGLRLAPGAGGRGGGRRAEVLLRANLRQVARYGSVAASYKAVYGMLLEGMQAAAARLSESLPPVPVPYHSRRVAQERAMAAERAGQGADAAAPAAAAPPQRKRGSAAHAAVAAANAAAAAKAKEEEEEEEAAWDADEAGGDGSGAGTSAAEEEAAGADGGAPAAAEEAADGGATEEAAEAGEEVTAETTAGVDAKEAVEAAAEGDGGGAAASFDEEPFVIRYGSPDESADAGDAAAGGFGGFAAVGSDNRDSGAGDAGDAGGGDGDAGGDDNRGGDGGEAEVPAEAEDPAEAEAAQEEEDAGRGEVLADVADLDMDAMVVQEGPGSDADGTMSVDYGDLGDESA</sequence>
<dbReference type="OrthoDB" id="5322100at2759"/>
<evidence type="ECO:0000313" key="2">
    <source>
        <dbReference type="EMBL" id="KXZ42281.1"/>
    </source>
</evidence>
<evidence type="ECO:0000256" key="1">
    <source>
        <dbReference type="SAM" id="MobiDB-lite"/>
    </source>
</evidence>
<proteinExistence type="predicted"/>
<accession>A0A150FXD9</accession>
<feature type="compositionally biased region" description="Low complexity" evidence="1">
    <location>
        <begin position="429"/>
        <end position="452"/>
    </location>
</feature>
<evidence type="ECO:0000313" key="3">
    <source>
        <dbReference type="Proteomes" id="UP000075714"/>
    </source>
</evidence>
<feature type="region of interest" description="Disordered" evidence="1">
    <location>
        <begin position="575"/>
        <end position="697"/>
    </location>
</feature>
<keyword evidence="3" id="KW-1185">Reference proteome</keyword>
<dbReference type="AlphaFoldDB" id="A0A150FXD9"/>
<organism evidence="2 3">
    <name type="scientific">Gonium pectorale</name>
    <name type="common">Green alga</name>
    <dbReference type="NCBI Taxonomy" id="33097"/>
    <lineage>
        <taxon>Eukaryota</taxon>
        <taxon>Viridiplantae</taxon>
        <taxon>Chlorophyta</taxon>
        <taxon>core chlorophytes</taxon>
        <taxon>Chlorophyceae</taxon>
        <taxon>CS clade</taxon>
        <taxon>Chlamydomonadales</taxon>
        <taxon>Volvocaceae</taxon>
        <taxon>Gonium</taxon>
    </lineage>
</organism>
<feature type="compositionally biased region" description="Acidic residues" evidence="1">
    <location>
        <begin position="631"/>
        <end position="653"/>
    </location>
</feature>
<feature type="compositionally biased region" description="Low complexity" evidence="1">
    <location>
        <begin position="459"/>
        <end position="473"/>
    </location>
</feature>
<comment type="caution">
    <text evidence="2">The sequence shown here is derived from an EMBL/GenBank/DDBJ whole genome shotgun (WGS) entry which is preliminary data.</text>
</comment>
<dbReference type="Proteomes" id="UP000075714">
    <property type="component" value="Unassembled WGS sequence"/>
</dbReference>
<feature type="compositionally biased region" description="Acidic residues" evidence="1">
    <location>
        <begin position="478"/>
        <end position="492"/>
    </location>
</feature>
<feature type="compositionally biased region" description="Acidic residues" evidence="1">
    <location>
        <begin position="529"/>
        <end position="538"/>
    </location>
</feature>